<protein>
    <submittedName>
        <fullName evidence="3">Uncharacterized protein</fullName>
    </submittedName>
</protein>
<name>B0RPL5_XANCB</name>
<evidence type="ECO:0000313" key="4">
    <source>
        <dbReference type="Proteomes" id="UP000001188"/>
    </source>
</evidence>
<keyword evidence="2" id="KW-1133">Transmembrane helix</keyword>
<evidence type="ECO:0000256" key="1">
    <source>
        <dbReference type="SAM" id="MobiDB-lite"/>
    </source>
</evidence>
<sequence>MTTDQVISLVVAGTGALATVVTAVATFFLFRVTRVLAIETKRMAEASAQPHVVATLVPNRWSLTHFDLNVDNTGNATAYDITVHFDPPLTNGEARSRDEIPLQRLSVLKPGQGLSSYLCEFALLKGKVYQVEITWRKAATATEIESNSYTLSMNDQSGVSRLGNEPLIQLARSLKHIDESLSPVLRGSKKLKVDSFSGEDRREERDRERKMIEEMRADRASE</sequence>
<accession>B0RPL5</accession>
<dbReference type="EMBL" id="AM920689">
    <property type="protein sequence ID" value="CAP50400.1"/>
    <property type="molecule type" value="Genomic_DNA"/>
</dbReference>
<reference evidence="3 4" key="1">
    <citation type="journal article" date="2008" name="J. Biotechnol.">
        <title>The genome of Xanthomonas campestris pv. campestris B100 and its use for the reconstruction of metabolic pathways involved in xanthan biosynthesis.</title>
        <authorList>
            <person name="Vorholter F.J."/>
            <person name="Schneiker S."/>
            <person name="Goesmann A."/>
            <person name="Krause L."/>
            <person name="Bekel T."/>
            <person name="Kaiser O."/>
            <person name="Linke B."/>
            <person name="Patschkowski T."/>
            <person name="Ruckert C."/>
            <person name="Schmid J."/>
            <person name="Sidhu V.K."/>
            <person name="Sieber V."/>
            <person name="Tauch A."/>
            <person name="Watt S.A."/>
            <person name="Weisshaar B."/>
            <person name="Becker A."/>
            <person name="Niehaus K."/>
            <person name="Puhler A."/>
        </authorList>
    </citation>
    <scope>NUCLEOTIDE SEQUENCE [LARGE SCALE GENOMIC DNA]</scope>
    <source>
        <strain evidence="3 4">B100</strain>
    </source>
</reference>
<keyword evidence="2" id="KW-0472">Membrane</keyword>
<dbReference type="AlphaFoldDB" id="B0RPL5"/>
<feature type="compositionally biased region" description="Basic and acidic residues" evidence="1">
    <location>
        <begin position="198"/>
        <end position="222"/>
    </location>
</feature>
<organism evidence="3 4">
    <name type="scientific">Xanthomonas campestris pv. campestris (strain B100)</name>
    <dbReference type="NCBI Taxonomy" id="509169"/>
    <lineage>
        <taxon>Bacteria</taxon>
        <taxon>Pseudomonadati</taxon>
        <taxon>Pseudomonadota</taxon>
        <taxon>Gammaproteobacteria</taxon>
        <taxon>Lysobacterales</taxon>
        <taxon>Lysobacteraceae</taxon>
        <taxon>Xanthomonas</taxon>
    </lineage>
</organism>
<evidence type="ECO:0000313" key="3">
    <source>
        <dbReference type="EMBL" id="CAP50400.1"/>
    </source>
</evidence>
<gene>
    <name evidence="3" type="ORF">XCCB100_1052</name>
</gene>
<dbReference type="Proteomes" id="UP000001188">
    <property type="component" value="Chromosome"/>
</dbReference>
<feature type="region of interest" description="Disordered" evidence="1">
    <location>
        <begin position="192"/>
        <end position="222"/>
    </location>
</feature>
<keyword evidence="2" id="KW-0812">Transmembrane</keyword>
<proteinExistence type="predicted"/>
<feature type="transmembrane region" description="Helical" evidence="2">
    <location>
        <begin position="6"/>
        <end position="32"/>
    </location>
</feature>
<dbReference type="KEGG" id="xca:xcc-b100_1052"/>
<dbReference type="HOGENOM" id="CLU_104136_0_0_6"/>
<evidence type="ECO:0000256" key="2">
    <source>
        <dbReference type="SAM" id="Phobius"/>
    </source>
</evidence>